<dbReference type="Pfam" id="PF14464">
    <property type="entry name" value="Prok-JAB"/>
    <property type="match status" value="1"/>
</dbReference>
<evidence type="ECO:0000256" key="2">
    <source>
        <dbReference type="ARBA" id="ARBA00022723"/>
    </source>
</evidence>
<keyword evidence="5" id="KW-0482">Metalloprotease</keyword>
<dbReference type="InterPro" id="IPR037518">
    <property type="entry name" value="MPN"/>
</dbReference>
<evidence type="ECO:0000256" key="5">
    <source>
        <dbReference type="ARBA" id="ARBA00023049"/>
    </source>
</evidence>
<dbReference type="PANTHER" id="PTHR34858">
    <property type="entry name" value="CYSO-CYSTEINE PEPTIDASE"/>
    <property type="match status" value="1"/>
</dbReference>
<evidence type="ECO:0000256" key="1">
    <source>
        <dbReference type="ARBA" id="ARBA00022670"/>
    </source>
</evidence>
<dbReference type="PROSITE" id="PS50249">
    <property type="entry name" value="MPN"/>
    <property type="match status" value="1"/>
</dbReference>
<evidence type="ECO:0000313" key="8">
    <source>
        <dbReference type="Proteomes" id="UP000566711"/>
    </source>
</evidence>
<reference evidence="7 8" key="1">
    <citation type="submission" date="2020-07" db="EMBL/GenBank/DDBJ databases">
        <title>Novel species isolated from subtropical streams in China.</title>
        <authorList>
            <person name="Lu H."/>
        </authorList>
    </citation>
    <scope>NUCLEOTIDE SEQUENCE [LARGE SCALE GENOMIC DNA]</scope>
    <source>
        <strain evidence="7 8">FT3S</strain>
    </source>
</reference>
<dbReference type="InterPro" id="IPR028090">
    <property type="entry name" value="JAB_dom_prok"/>
</dbReference>
<dbReference type="EMBL" id="JACEZS010000001">
    <property type="protein sequence ID" value="MBA5604229.1"/>
    <property type="molecule type" value="Genomic_DNA"/>
</dbReference>
<dbReference type="Proteomes" id="UP000566711">
    <property type="component" value="Unassembled WGS sequence"/>
</dbReference>
<accession>A0A7W2EE44</accession>
<dbReference type="AlphaFoldDB" id="A0A7W2EE44"/>
<evidence type="ECO:0000259" key="6">
    <source>
        <dbReference type="PROSITE" id="PS50249"/>
    </source>
</evidence>
<evidence type="ECO:0000256" key="3">
    <source>
        <dbReference type="ARBA" id="ARBA00022801"/>
    </source>
</evidence>
<keyword evidence="8" id="KW-1185">Reference proteome</keyword>
<feature type="domain" description="MPN" evidence="6">
    <location>
        <begin position="2"/>
        <end position="125"/>
    </location>
</feature>
<comment type="caution">
    <text evidence="7">The sequence shown here is derived from an EMBL/GenBank/DDBJ whole genome shotgun (WGS) entry which is preliminary data.</text>
</comment>
<evidence type="ECO:0000313" key="7">
    <source>
        <dbReference type="EMBL" id="MBA5604229.1"/>
    </source>
</evidence>
<dbReference type="Gene3D" id="3.40.140.10">
    <property type="entry name" value="Cytidine Deaminase, domain 2"/>
    <property type="match status" value="1"/>
</dbReference>
<organism evidence="7 8">
    <name type="scientific">Rugamonas fusca</name>
    <dbReference type="NCBI Taxonomy" id="2758568"/>
    <lineage>
        <taxon>Bacteria</taxon>
        <taxon>Pseudomonadati</taxon>
        <taxon>Pseudomonadota</taxon>
        <taxon>Betaproteobacteria</taxon>
        <taxon>Burkholderiales</taxon>
        <taxon>Oxalobacteraceae</taxon>
        <taxon>Telluria group</taxon>
        <taxon>Rugamonas</taxon>
    </lineage>
</organism>
<gene>
    <name evidence="7" type="ORF">H3H36_02490</name>
</gene>
<name>A0A7W2EE44_9BURK</name>
<keyword evidence="1" id="KW-0645">Protease</keyword>
<dbReference type="PANTHER" id="PTHR34858:SF1">
    <property type="entry name" value="CYSO-CYSTEINE PEPTIDASE"/>
    <property type="match status" value="1"/>
</dbReference>
<dbReference type="RefSeq" id="WP_182213593.1">
    <property type="nucleotide sequence ID" value="NZ_JACEZS010000001.1"/>
</dbReference>
<dbReference type="GO" id="GO:0008270">
    <property type="term" value="F:zinc ion binding"/>
    <property type="evidence" value="ECO:0007669"/>
    <property type="project" value="TreeGrafter"/>
</dbReference>
<dbReference type="SMART" id="SM00232">
    <property type="entry name" value="JAB_MPN"/>
    <property type="match status" value="1"/>
</dbReference>
<evidence type="ECO:0000256" key="4">
    <source>
        <dbReference type="ARBA" id="ARBA00022833"/>
    </source>
</evidence>
<dbReference type="GO" id="GO:0006508">
    <property type="term" value="P:proteolysis"/>
    <property type="evidence" value="ECO:0007669"/>
    <property type="project" value="UniProtKB-KW"/>
</dbReference>
<dbReference type="InterPro" id="IPR051929">
    <property type="entry name" value="VirAsm_ModProt"/>
</dbReference>
<dbReference type="SUPFAM" id="SSF102712">
    <property type="entry name" value="JAB1/MPN domain"/>
    <property type="match status" value="1"/>
</dbReference>
<dbReference type="GO" id="GO:0008235">
    <property type="term" value="F:metalloexopeptidase activity"/>
    <property type="evidence" value="ECO:0007669"/>
    <property type="project" value="TreeGrafter"/>
</dbReference>
<sequence length="155" mass="17017">MLIILADLVDAMLVQARRDHPLETCGVIAGAAGSNQPMRLIPMRNAAQSPEAFRFDAAEQFQVWKDMDARGEEPLVLYHSHTGSPAYPSRDDVACAAEPHAHYVIVSTDAACERPVRSFRIVDGRVVEETIKPVERYASPAAQAVPSHNLIKELS</sequence>
<dbReference type="CDD" id="cd08070">
    <property type="entry name" value="MPN_like"/>
    <property type="match status" value="1"/>
</dbReference>
<protein>
    <submittedName>
        <fullName evidence="7">M67 family metallopeptidase</fullName>
    </submittedName>
</protein>
<proteinExistence type="predicted"/>
<keyword evidence="2" id="KW-0479">Metal-binding</keyword>
<keyword evidence="4" id="KW-0862">Zinc</keyword>
<dbReference type="InterPro" id="IPR000555">
    <property type="entry name" value="JAMM/MPN+_dom"/>
</dbReference>
<keyword evidence="3" id="KW-0378">Hydrolase</keyword>